<dbReference type="Pfam" id="PF06114">
    <property type="entry name" value="Peptidase_M78"/>
    <property type="match status" value="1"/>
</dbReference>
<sequence length="353" mass="41461">MTPNYDRAVEESINLLQFYDIDQAPVDLDKILDGMRLTVKCCPYSRFSKQTGKDIDEICNLFDSELGAVAYIREKEKYVIYYNDTMNHRGLERFTIAHELGHIFLGHHQDAKTDILLRKNISDAQYKIYEKEANCFARNLLSPIPLVERVTDVNQDSCIHDMMEAFDISHTAAVVRRNCYILDKFRMQLDYYEYFSSYNILYDYYCLNCDNAEVNTQGYCKICGEKDVYFERKCDRTYYEGIELDPDHRVIQCPKCRNEVHSDIARFCKICGTFLFNFCEGIPIYDSVGRVIDYIYHINDGNARYCTECGSQTIFYKEKFLKDWKDIMVTKYEVTNSFYGTVAETKSPKYSPN</sequence>
<dbReference type="PANTHER" id="PTHR43236:SF2">
    <property type="entry name" value="BLL0069 PROTEIN"/>
    <property type="match status" value="1"/>
</dbReference>
<dbReference type="InterPro" id="IPR010359">
    <property type="entry name" value="IrrE_HExxH"/>
</dbReference>
<feature type="domain" description="IrrE N-terminal-like" evidence="1">
    <location>
        <begin position="69"/>
        <end position="143"/>
    </location>
</feature>
<accession>A0ABT9UZQ1</accession>
<reference evidence="2 3" key="1">
    <citation type="submission" date="2023-07" db="EMBL/GenBank/DDBJ databases">
        <title>Genomic Encyclopedia of Type Strains, Phase IV (KMG-IV): sequencing the most valuable type-strain genomes for metagenomic binning, comparative biology and taxonomic classification.</title>
        <authorList>
            <person name="Goeker M."/>
        </authorList>
    </citation>
    <scope>NUCLEOTIDE SEQUENCE [LARGE SCALE GENOMIC DNA]</scope>
    <source>
        <strain evidence="2 3">DSM 23948</strain>
    </source>
</reference>
<evidence type="ECO:0000259" key="1">
    <source>
        <dbReference type="Pfam" id="PF06114"/>
    </source>
</evidence>
<name>A0ABT9UZQ1_9BACL</name>
<evidence type="ECO:0000313" key="2">
    <source>
        <dbReference type="EMBL" id="MDQ0154183.1"/>
    </source>
</evidence>
<organism evidence="2 3">
    <name type="scientific">Anoxybacillus andreesenii</name>
    <dbReference type="NCBI Taxonomy" id="1325932"/>
    <lineage>
        <taxon>Bacteria</taxon>
        <taxon>Bacillati</taxon>
        <taxon>Bacillota</taxon>
        <taxon>Bacilli</taxon>
        <taxon>Bacillales</taxon>
        <taxon>Anoxybacillaceae</taxon>
        <taxon>Anoxybacillus</taxon>
    </lineage>
</organism>
<comment type="caution">
    <text evidence="2">The sequence shown here is derived from an EMBL/GenBank/DDBJ whole genome shotgun (WGS) entry which is preliminary data.</text>
</comment>
<gene>
    <name evidence="2" type="ORF">J2S07_000487</name>
</gene>
<dbReference type="RefSeq" id="WP_307148801.1">
    <property type="nucleotide sequence ID" value="NZ_JAUSTU010000002.1"/>
</dbReference>
<protein>
    <submittedName>
        <fullName evidence="2">Zn-dependent peptidase ImmA (M78 family)/DNA-directed RNA polymerase subunit RPC12/RpoP</fullName>
    </submittedName>
</protein>
<dbReference type="EMBL" id="JAUSTU010000002">
    <property type="protein sequence ID" value="MDQ0154183.1"/>
    <property type="molecule type" value="Genomic_DNA"/>
</dbReference>
<proteinExistence type="predicted"/>
<keyword evidence="3" id="KW-1185">Reference proteome</keyword>
<dbReference type="Proteomes" id="UP001231362">
    <property type="component" value="Unassembled WGS sequence"/>
</dbReference>
<evidence type="ECO:0000313" key="3">
    <source>
        <dbReference type="Proteomes" id="UP001231362"/>
    </source>
</evidence>
<dbReference type="InterPro" id="IPR052345">
    <property type="entry name" value="Rad_response_metalloprotease"/>
</dbReference>
<dbReference type="Gene3D" id="1.10.10.2910">
    <property type="match status" value="1"/>
</dbReference>
<dbReference type="PANTHER" id="PTHR43236">
    <property type="entry name" value="ANTITOXIN HIGA1"/>
    <property type="match status" value="1"/>
</dbReference>